<evidence type="ECO:0000313" key="5">
    <source>
        <dbReference type="EMBL" id="TDP61532.1"/>
    </source>
</evidence>
<protein>
    <submittedName>
        <fullName evidence="5">DNA-binding NarL/FixJ family response regulator</fullName>
    </submittedName>
</protein>
<organism evidence="5 6">
    <name type="scientific">Roseateles toxinivorans</name>
    <dbReference type="NCBI Taxonomy" id="270368"/>
    <lineage>
        <taxon>Bacteria</taxon>
        <taxon>Pseudomonadati</taxon>
        <taxon>Pseudomonadota</taxon>
        <taxon>Betaproteobacteria</taxon>
        <taxon>Burkholderiales</taxon>
        <taxon>Sphaerotilaceae</taxon>
        <taxon>Roseateles</taxon>
    </lineage>
</organism>
<evidence type="ECO:0000256" key="2">
    <source>
        <dbReference type="ARBA" id="ARBA00023125"/>
    </source>
</evidence>
<dbReference type="EMBL" id="SNXS01000012">
    <property type="protein sequence ID" value="TDP61532.1"/>
    <property type="molecule type" value="Genomic_DNA"/>
</dbReference>
<dbReference type="InterPro" id="IPR001789">
    <property type="entry name" value="Sig_transdc_resp-reg_receiver"/>
</dbReference>
<dbReference type="Gene3D" id="1.10.10.10">
    <property type="entry name" value="Winged helix-like DNA-binding domain superfamily/Winged helix DNA-binding domain"/>
    <property type="match status" value="1"/>
</dbReference>
<dbReference type="GO" id="GO:0006355">
    <property type="term" value="P:regulation of DNA-templated transcription"/>
    <property type="evidence" value="ECO:0007669"/>
    <property type="project" value="InterPro"/>
</dbReference>
<dbReference type="RefSeq" id="WP_133703614.1">
    <property type="nucleotide sequence ID" value="NZ_SNXS01000012.1"/>
</dbReference>
<keyword evidence="1 3" id="KW-0597">Phosphoprotein</keyword>
<dbReference type="InterPro" id="IPR058245">
    <property type="entry name" value="NreC/VraR/RcsB-like_REC"/>
</dbReference>
<dbReference type="Pfam" id="PF00072">
    <property type="entry name" value="Response_reg"/>
    <property type="match status" value="1"/>
</dbReference>
<evidence type="ECO:0000313" key="6">
    <source>
        <dbReference type="Proteomes" id="UP000295361"/>
    </source>
</evidence>
<feature type="domain" description="Response regulatory" evidence="4">
    <location>
        <begin position="3"/>
        <end position="120"/>
    </location>
</feature>
<dbReference type="InParanoid" id="A0A4R6QG24"/>
<keyword evidence="6" id="KW-1185">Reference proteome</keyword>
<dbReference type="PANTHER" id="PTHR43214">
    <property type="entry name" value="TWO-COMPONENT RESPONSE REGULATOR"/>
    <property type="match status" value="1"/>
</dbReference>
<name>A0A4R6QG24_9BURK</name>
<dbReference type="Gene3D" id="3.40.50.2300">
    <property type="match status" value="1"/>
</dbReference>
<dbReference type="InterPro" id="IPR000792">
    <property type="entry name" value="Tscrpt_reg_LuxR_C"/>
</dbReference>
<dbReference type="GO" id="GO:0000160">
    <property type="term" value="P:phosphorelay signal transduction system"/>
    <property type="evidence" value="ECO:0007669"/>
    <property type="project" value="InterPro"/>
</dbReference>
<dbReference type="SUPFAM" id="SSF52172">
    <property type="entry name" value="CheY-like"/>
    <property type="match status" value="1"/>
</dbReference>
<dbReference type="SMART" id="SM00448">
    <property type="entry name" value="REC"/>
    <property type="match status" value="1"/>
</dbReference>
<dbReference type="InterPro" id="IPR011006">
    <property type="entry name" value="CheY-like_superfamily"/>
</dbReference>
<dbReference type="Proteomes" id="UP000295361">
    <property type="component" value="Unassembled WGS sequence"/>
</dbReference>
<dbReference type="PROSITE" id="PS50110">
    <property type="entry name" value="RESPONSE_REGULATORY"/>
    <property type="match status" value="1"/>
</dbReference>
<reference evidence="5 6" key="1">
    <citation type="submission" date="2019-03" db="EMBL/GenBank/DDBJ databases">
        <title>Genomic Encyclopedia of Type Strains, Phase IV (KMG-IV): sequencing the most valuable type-strain genomes for metagenomic binning, comparative biology and taxonomic classification.</title>
        <authorList>
            <person name="Goeker M."/>
        </authorList>
    </citation>
    <scope>NUCLEOTIDE SEQUENCE [LARGE SCALE GENOMIC DNA]</scope>
    <source>
        <strain evidence="5 6">DSM 16998</strain>
    </source>
</reference>
<comment type="caution">
    <text evidence="5">The sequence shown here is derived from an EMBL/GenBank/DDBJ whole genome shotgun (WGS) entry which is preliminary data.</text>
</comment>
<evidence type="ECO:0000256" key="1">
    <source>
        <dbReference type="ARBA" id="ARBA00022553"/>
    </source>
</evidence>
<dbReference type="SUPFAM" id="SSF46894">
    <property type="entry name" value="C-terminal effector domain of the bipartite response regulators"/>
    <property type="match status" value="1"/>
</dbReference>
<dbReference type="InterPro" id="IPR039420">
    <property type="entry name" value="WalR-like"/>
</dbReference>
<gene>
    <name evidence="5" type="ORF">DES47_11281</name>
</gene>
<dbReference type="InterPro" id="IPR036388">
    <property type="entry name" value="WH-like_DNA-bd_sf"/>
</dbReference>
<dbReference type="GO" id="GO:0003677">
    <property type="term" value="F:DNA binding"/>
    <property type="evidence" value="ECO:0007669"/>
    <property type="project" value="UniProtKB-KW"/>
</dbReference>
<keyword evidence="2 5" id="KW-0238">DNA-binding</keyword>
<accession>A0A4R6QG24</accession>
<dbReference type="OrthoDB" id="9179585at2"/>
<dbReference type="AlphaFoldDB" id="A0A4R6QG24"/>
<sequence length="186" mass="20104">MRHVLVVDDHRLMGEAVAALVREVEPALRVSVTGSLQQALALAERDAPDAAIVDLQLPDGRGETLMQALRRRRPALPMLVFSACEPDEAGLARLFALGARRFCAKSAGHDALLAALRQLLAPVSLAAPQLELLRLLCQDLSSQDIGRRLGLAPAATRERIDGLFRLLQVRSRSQIAAVARAQGLIE</sequence>
<dbReference type="CDD" id="cd17535">
    <property type="entry name" value="REC_NarL-like"/>
    <property type="match status" value="1"/>
</dbReference>
<evidence type="ECO:0000256" key="3">
    <source>
        <dbReference type="PROSITE-ProRule" id="PRU00169"/>
    </source>
</evidence>
<evidence type="ECO:0000259" key="4">
    <source>
        <dbReference type="PROSITE" id="PS50110"/>
    </source>
</evidence>
<feature type="modified residue" description="4-aspartylphosphate" evidence="3">
    <location>
        <position position="54"/>
    </location>
</feature>
<dbReference type="InterPro" id="IPR016032">
    <property type="entry name" value="Sig_transdc_resp-reg_C-effctor"/>
</dbReference>
<proteinExistence type="predicted"/>
<dbReference type="SMART" id="SM00421">
    <property type="entry name" value="HTH_LUXR"/>
    <property type="match status" value="1"/>
</dbReference>